<dbReference type="Proteomes" id="UP000183144">
    <property type="component" value="Unassembled WGS sequence"/>
</dbReference>
<dbReference type="Pfam" id="PF21956">
    <property type="entry name" value="DUF6922"/>
    <property type="match status" value="1"/>
</dbReference>
<organism evidence="2 3">
    <name type="scientific">Candidatus Beckwithbacteria bacterium CG1_02_47_37</name>
    <dbReference type="NCBI Taxonomy" id="1805034"/>
    <lineage>
        <taxon>Bacteria</taxon>
        <taxon>Candidatus Beckwithiibacteriota</taxon>
    </lineage>
</organism>
<dbReference type="EMBL" id="MNUI01000071">
    <property type="protein sequence ID" value="OIN88461.1"/>
    <property type="molecule type" value="Genomic_DNA"/>
</dbReference>
<protein>
    <recommendedName>
        <fullName evidence="1">DUF6922 domain-containing protein</fullName>
    </recommendedName>
</protein>
<dbReference type="AlphaFoldDB" id="A0A1J4RR78"/>
<sequence>MIPKHLHKYFWDLNPAKLDAAKYPEYVIERLLNLGDLEAVRWTWDTFGRQKITDVVKTGRQITPKTATFFTKLLNLNPKEVFCLKRAFPVKPNAIWPY</sequence>
<name>A0A1J4RR78_9BACT</name>
<reference evidence="2 3" key="1">
    <citation type="journal article" date="2016" name="Environ. Microbiol.">
        <title>Genomic resolution of a cold subsurface aquifer community provides metabolic insights for novel microbes adapted to high CO concentrations.</title>
        <authorList>
            <person name="Probst A.J."/>
            <person name="Castelle C.J."/>
            <person name="Singh A."/>
            <person name="Brown C.T."/>
            <person name="Anantharaman K."/>
            <person name="Sharon I."/>
            <person name="Hug L.A."/>
            <person name="Burstein D."/>
            <person name="Emerson J.B."/>
            <person name="Thomas B.C."/>
            <person name="Banfield J.F."/>
        </authorList>
    </citation>
    <scope>NUCLEOTIDE SEQUENCE [LARGE SCALE GENOMIC DNA]</scope>
    <source>
        <strain evidence="2">CG1_02_47_37</strain>
    </source>
</reference>
<feature type="domain" description="DUF6922" evidence="1">
    <location>
        <begin position="7"/>
        <end position="56"/>
    </location>
</feature>
<evidence type="ECO:0000259" key="1">
    <source>
        <dbReference type="Pfam" id="PF21956"/>
    </source>
</evidence>
<evidence type="ECO:0000313" key="2">
    <source>
        <dbReference type="EMBL" id="OIN88461.1"/>
    </source>
</evidence>
<evidence type="ECO:0000313" key="3">
    <source>
        <dbReference type="Proteomes" id="UP000183144"/>
    </source>
</evidence>
<dbReference type="STRING" id="1805034.AUJ59_03805"/>
<gene>
    <name evidence="2" type="ORF">AUJ59_03805</name>
</gene>
<accession>A0A1J4RR78</accession>
<comment type="caution">
    <text evidence="2">The sequence shown here is derived from an EMBL/GenBank/DDBJ whole genome shotgun (WGS) entry which is preliminary data.</text>
</comment>
<dbReference type="InterPro" id="IPR053830">
    <property type="entry name" value="DUF6922"/>
</dbReference>
<proteinExistence type="predicted"/>